<dbReference type="AlphaFoldDB" id="A0A8T1AVM7"/>
<evidence type="ECO:0000256" key="1">
    <source>
        <dbReference type="SAM" id="Phobius"/>
    </source>
</evidence>
<feature type="transmembrane region" description="Helical" evidence="1">
    <location>
        <begin position="283"/>
        <end position="302"/>
    </location>
</feature>
<organism evidence="2 3">
    <name type="scientific">Phytophthora cactorum</name>
    <dbReference type="NCBI Taxonomy" id="29920"/>
    <lineage>
        <taxon>Eukaryota</taxon>
        <taxon>Sar</taxon>
        <taxon>Stramenopiles</taxon>
        <taxon>Oomycota</taxon>
        <taxon>Peronosporomycetes</taxon>
        <taxon>Peronosporales</taxon>
        <taxon>Peronosporaceae</taxon>
        <taxon>Phytophthora</taxon>
    </lineage>
</organism>
<feature type="transmembrane region" description="Helical" evidence="1">
    <location>
        <begin position="84"/>
        <end position="103"/>
    </location>
</feature>
<evidence type="ECO:0000313" key="2">
    <source>
        <dbReference type="EMBL" id="KAG2889836.1"/>
    </source>
</evidence>
<dbReference type="VEuPathDB" id="FungiDB:PC110_g19338"/>
<accession>A0A8T1AVM7</accession>
<sequence length="410" mass="45368">MLCMEHIVELRDSHALEFCAHPSDEYKTYAEDKKPRRQKLRNNTGSLRFVGGGVIAEQDVQGGGDEDLIDTKEAKDLADRIRQLFVGGFIAVIIAKFPPLLRIEIIRDFFQIAGLFFEGLYDLGYVRYAKTKLTTIFLTVILTLYLPRTQLAFNVLVVTHDKYDHGSAAKNRPNGSLEDEEYTYDLDGEKVAFGDKVYTELVSSDPIQLGCPFRSLYAGFERNWSIYKVLQTIAKIILALIVVAAAKSVKTSGLLISICYFFVGVLSKYSQPFIVPVDDLVELISKITALTTAAGATAVAYVSQAAKTSSTAVVHVNCFMGFVVIVHCLNMAAMVLALAMGVSASRGLIKSCLGWLLFSDTLRGFEDGRAKNIIPHWNVDKEAKHRVWQSFLRAILLELAVSSEASDIGN</sequence>
<dbReference type="Proteomes" id="UP000774804">
    <property type="component" value="Unassembled WGS sequence"/>
</dbReference>
<feature type="transmembrane region" description="Helical" evidence="1">
    <location>
        <begin position="314"/>
        <end position="342"/>
    </location>
</feature>
<dbReference type="VEuPathDB" id="FungiDB:PC110_g19342"/>
<keyword evidence="1" id="KW-0812">Transmembrane</keyword>
<feature type="transmembrane region" description="Helical" evidence="1">
    <location>
        <begin position="109"/>
        <end position="126"/>
    </location>
</feature>
<dbReference type="EMBL" id="RCMI01001141">
    <property type="protein sequence ID" value="KAG2889836.1"/>
    <property type="molecule type" value="Genomic_DNA"/>
</dbReference>
<evidence type="ECO:0000313" key="3">
    <source>
        <dbReference type="Proteomes" id="UP000774804"/>
    </source>
</evidence>
<feature type="transmembrane region" description="Helical" evidence="1">
    <location>
        <begin position="133"/>
        <end position="153"/>
    </location>
</feature>
<proteinExistence type="predicted"/>
<gene>
    <name evidence="2" type="ORF">PC115_g19637</name>
</gene>
<feature type="transmembrane region" description="Helical" evidence="1">
    <location>
        <begin position="253"/>
        <end position="271"/>
    </location>
</feature>
<reference evidence="2" key="1">
    <citation type="submission" date="2018-10" db="EMBL/GenBank/DDBJ databases">
        <title>Effector identification in a new, highly contiguous assembly of the strawberry crown rot pathogen Phytophthora cactorum.</title>
        <authorList>
            <person name="Armitage A.D."/>
            <person name="Nellist C.F."/>
            <person name="Bates H."/>
            <person name="Vickerstaff R.J."/>
            <person name="Harrison R.J."/>
        </authorList>
    </citation>
    <scope>NUCLEOTIDE SEQUENCE</scope>
    <source>
        <strain evidence="2">4032</strain>
    </source>
</reference>
<protein>
    <submittedName>
        <fullName evidence="2">Uncharacterized protein</fullName>
    </submittedName>
</protein>
<name>A0A8T1AVM7_9STRA</name>
<feature type="transmembrane region" description="Helical" evidence="1">
    <location>
        <begin position="226"/>
        <end position="246"/>
    </location>
</feature>
<comment type="caution">
    <text evidence="2">The sequence shown here is derived from an EMBL/GenBank/DDBJ whole genome shotgun (WGS) entry which is preliminary data.</text>
</comment>
<keyword evidence="1" id="KW-0472">Membrane</keyword>
<keyword evidence="1" id="KW-1133">Transmembrane helix</keyword>